<reference evidence="2" key="2">
    <citation type="submission" date="2021-01" db="EMBL/GenBank/DDBJ databases">
        <authorList>
            <person name="Schikora-Tamarit M.A."/>
        </authorList>
    </citation>
    <scope>NUCLEOTIDE SEQUENCE</scope>
    <source>
        <strain evidence="2">CBS6075</strain>
    </source>
</reference>
<comment type="caution">
    <text evidence="2">The sequence shown here is derived from an EMBL/GenBank/DDBJ whole genome shotgun (WGS) entry which is preliminary data.</text>
</comment>
<feature type="region of interest" description="Disordered" evidence="1">
    <location>
        <begin position="132"/>
        <end position="200"/>
    </location>
</feature>
<evidence type="ECO:0000313" key="2">
    <source>
        <dbReference type="EMBL" id="KAH3661177.1"/>
    </source>
</evidence>
<accession>A0A9P8NXD9</accession>
<dbReference type="AlphaFoldDB" id="A0A9P8NXD9"/>
<feature type="compositionally biased region" description="Low complexity" evidence="1">
    <location>
        <begin position="173"/>
        <end position="189"/>
    </location>
</feature>
<evidence type="ECO:0000313" key="3">
    <source>
        <dbReference type="Proteomes" id="UP000769157"/>
    </source>
</evidence>
<sequence>MQRNLVLSASFLGSQTRASSATLGSKCVTQNTAFHCRSTVPPSWPTCRALQQAAVVAGPVSANWPVSPSSSLSRASESANSRDATGARAACCSVPSSSSPAPECTPAGCCTPSPPESGPLCNSYTLRSCNAILDPSKQQPPPDVSQSPGTPADVYLTNQSWYPVPTANTRSPGSKTAIAGSSASIAPSAERSRHEQISDH</sequence>
<feature type="compositionally biased region" description="Basic and acidic residues" evidence="1">
    <location>
        <begin position="190"/>
        <end position="200"/>
    </location>
</feature>
<feature type="compositionally biased region" description="Polar residues" evidence="1">
    <location>
        <begin position="156"/>
        <end position="172"/>
    </location>
</feature>
<proteinExistence type="predicted"/>
<organism evidence="2 3">
    <name type="scientific">Ogataea philodendri</name>
    <dbReference type="NCBI Taxonomy" id="1378263"/>
    <lineage>
        <taxon>Eukaryota</taxon>
        <taxon>Fungi</taxon>
        <taxon>Dikarya</taxon>
        <taxon>Ascomycota</taxon>
        <taxon>Saccharomycotina</taxon>
        <taxon>Pichiomycetes</taxon>
        <taxon>Pichiales</taxon>
        <taxon>Pichiaceae</taxon>
        <taxon>Ogataea</taxon>
    </lineage>
</organism>
<name>A0A9P8NXD9_9ASCO</name>
<dbReference type="GeneID" id="70238548"/>
<keyword evidence="3" id="KW-1185">Reference proteome</keyword>
<protein>
    <submittedName>
        <fullName evidence="2">Uncharacterized protein</fullName>
    </submittedName>
</protein>
<dbReference type="RefSeq" id="XP_046058301.1">
    <property type="nucleotide sequence ID" value="XM_046207885.1"/>
</dbReference>
<gene>
    <name evidence="2" type="ORF">OGAPHI_006584</name>
</gene>
<dbReference type="EMBL" id="JAEUBE010000487">
    <property type="protein sequence ID" value="KAH3661177.1"/>
    <property type="molecule type" value="Genomic_DNA"/>
</dbReference>
<evidence type="ECO:0000256" key="1">
    <source>
        <dbReference type="SAM" id="MobiDB-lite"/>
    </source>
</evidence>
<reference evidence="2" key="1">
    <citation type="journal article" date="2021" name="Open Biol.">
        <title>Shared evolutionary footprints suggest mitochondrial oxidative damage underlies multiple complex I losses in fungi.</title>
        <authorList>
            <person name="Schikora-Tamarit M.A."/>
            <person name="Marcet-Houben M."/>
            <person name="Nosek J."/>
            <person name="Gabaldon T."/>
        </authorList>
    </citation>
    <scope>NUCLEOTIDE SEQUENCE</scope>
    <source>
        <strain evidence="2">CBS6075</strain>
    </source>
</reference>
<dbReference type="Proteomes" id="UP000769157">
    <property type="component" value="Unassembled WGS sequence"/>
</dbReference>